<dbReference type="InterPro" id="IPR005000">
    <property type="entry name" value="Aldolase/citrate-lyase_domain"/>
</dbReference>
<dbReference type="Gene3D" id="3.20.20.60">
    <property type="entry name" value="Phosphoenolpyruvate-binding domains"/>
    <property type="match status" value="1"/>
</dbReference>
<dbReference type="Proteomes" id="UP000295122">
    <property type="component" value="Unassembled WGS sequence"/>
</dbReference>
<protein>
    <submittedName>
        <fullName evidence="5">4-hydroxy-2-oxoheptanedioate aldolase</fullName>
    </submittedName>
</protein>
<keyword evidence="6" id="KW-1185">Reference proteome</keyword>
<dbReference type="SUPFAM" id="SSF51621">
    <property type="entry name" value="Phosphoenolpyruvate/pyruvate domain"/>
    <property type="match status" value="1"/>
</dbReference>
<dbReference type="GO" id="GO:0016832">
    <property type="term" value="F:aldehyde-lyase activity"/>
    <property type="evidence" value="ECO:0007669"/>
    <property type="project" value="TreeGrafter"/>
</dbReference>
<dbReference type="EMBL" id="SNZR01000011">
    <property type="protein sequence ID" value="TDR93419.1"/>
    <property type="molecule type" value="Genomic_DNA"/>
</dbReference>
<keyword evidence="3" id="KW-0456">Lyase</keyword>
<evidence type="ECO:0000313" key="6">
    <source>
        <dbReference type="Proteomes" id="UP000295122"/>
    </source>
</evidence>
<dbReference type="RefSeq" id="WP_133768425.1">
    <property type="nucleotide sequence ID" value="NZ_SNZR01000011.1"/>
</dbReference>
<dbReference type="GO" id="GO:0046872">
    <property type="term" value="F:metal ion binding"/>
    <property type="evidence" value="ECO:0007669"/>
    <property type="project" value="UniProtKB-KW"/>
</dbReference>
<accession>A0A4V3DYP7</accession>
<comment type="caution">
    <text evidence="5">The sequence shown here is derived from an EMBL/GenBank/DDBJ whole genome shotgun (WGS) entry which is preliminary data.</text>
</comment>
<evidence type="ECO:0000256" key="1">
    <source>
        <dbReference type="ARBA" id="ARBA00005568"/>
    </source>
</evidence>
<dbReference type="OrthoDB" id="9802624at2"/>
<gene>
    <name evidence="5" type="ORF">EV668_0680</name>
</gene>
<reference evidence="5 6" key="1">
    <citation type="submission" date="2019-03" db="EMBL/GenBank/DDBJ databases">
        <title>Genomic Encyclopedia of Type Strains, Phase IV (KMG-IV): sequencing the most valuable type-strain genomes for metagenomic binning, comparative biology and taxonomic classification.</title>
        <authorList>
            <person name="Goeker M."/>
        </authorList>
    </citation>
    <scope>NUCLEOTIDE SEQUENCE [LARGE SCALE GENOMIC DNA]</scope>
    <source>
        <strain evidence="5 6">DSM 25903</strain>
    </source>
</reference>
<dbReference type="PANTHER" id="PTHR30502">
    <property type="entry name" value="2-KETO-3-DEOXY-L-RHAMNONATE ALDOLASE"/>
    <property type="match status" value="1"/>
</dbReference>
<evidence type="ECO:0000256" key="3">
    <source>
        <dbReference type="ARBA" id="ARBA00023239"/>
    </source>
</evidence>
<dbReference type="InterPro" id="IPR040442">
    <property type="entry name" value="Pyrv_kinase-like_dom_sf"/>
</dbReference>
<evidence type="ECO:0000313" key="5">
    <source>
        <dbReference type="EMBL" id="TDR93419.1"/>
    </source>
</evidence>
<evidence type="ECO:0000256" key="2">
    <source>
        <dbReference type="ARBA" id="ARBA00022723"/>
    </source>
</evidence>
<dbReference type="InterPro" id="IPR050251">
    <property type="entry name" value="HpcH-HpaI_aldolase"/>
</dbReference>
<keyword evidence="2" id="KW-0479">Metal-binding</keyword>
<dbReference type="InterPro" id="IPR015813">
    <property type="entry name" value="Pyrv/PenolPyrv_kinase-like_dom"/>
</dbReference>
<dbReference type="AlphaFoldDB" id="A0A4V3DYP7"/>
<dbReference type="PANTHER" id="PTHR30502:SF0">
    <property type="entry name" value="PHOSPHOENOLPYRUVATE CARBOXYLASE FAMILY PROTEIN"/>
    <property type="match status" value="1"/>
</dbReference>
<feature type="domain" description="HpcH/HpaI aldolase/citrate lyase" evidence="4">
    <location>
        <begin position="19"/>
        <end position="213"/>
    </location>
</feature>
<organism evidence="5 6">
    <name type="scientific">Enterovirga rhinocerotis</name>
    <dbReference type="NCBI Taxonomy" id="1339210"/>
    <lineage>
        <taxon>Bacteria</taxon>
        <taxon>Pseudomonadati</taxon>
        <taxon>Pseudomonadota</taxon>
        <taxon>Alphaproteobacteria</taxon>
        <taxon>Hyphomicrobiales</taxon>
        <taxon>Methylobacteriaceae</taxon>
        <taxon>Enterovirga</taxon>
    </lineage>
</organism>
<dbReference type="GO" id="GO:0005737">
    <property type="term" value="C:cytoplasm"/>
    <property type="evidence" value="ECO:0007669"/>
    <property type="project" value="TreeGrafter"/>
</dbReference>
<name>A0A4V3DYP7_9HYPH</name>
<evidence type="ECO:0000259" key="4">
    <source>
        <dbReference type="Pfam" id="PF03328"/>
    </source>
</evidence>
<comment type="similarity">
    <text evidence="1">Belongs to the HpcH/HpaI aldolase family.</text>
</comment>
<sequence>MTSANRLRNALRSGASATGSWVQIGSPEICEIVARCGFDFVIIDMEHGSFGLDVAVNMIRAVEPHATPILRVPDAGRTTILKVLDAGARGIIVPNVSSRAEAEAVVSASRFAPLGTRGACPATRATGHGLAEWSGFVAASNDEILVIALIETPEGVSRAAEIVTVPGLDAIGIGPFDLSQAMGYAGDWRHPAVQAKQAELIALAREAGREALTAAFDSDPAILSGRVAELNRLGSRLVAVSGDRFALTSTFRAIAMATANPT</sequence>
<proteinExistence type="inferred from homology"/>
<dbReference type="Pfam" id="PF03328">
    <property type="entry name" value="HpcH_HpaI"/>
    <property type="match status" value="1"/>
</dbReference>